<protein>
    <submittedName>
        <fullName evidence="3">Uncharacterized protein</fullName>
    </submittedName>
</protein>
<dbReference type="SUPFAM" id="SSF56349">
    <property type="entry name" value="DNA breaking-rejoining enzymes"/>
    <property type="match status" value="1"/>
</dbReference>
<reference evidence="3" key="1">
    <citation type="submission" date="2021-01" db="EMBL/GenBank/DDBJ databases">
        <title>Whole genome shotgun sequence of Sinosporangium siamense NBRC 109515.</title>
        <authorList>
            <person name="Komaki H."/>
            <person name="Tamura T."/>
        </authorList>
    </citation>
    <scope>NUCLEOTIDE SEQUENCE</scope>
    <source>
        <strain evidence="3">NBRC 109515</strain>
    </source>
</reference>
<gene>
    <name evidence="3" type="ORF">Ssi02_55910</name>
</gene>
<feature type="region of interest" description="Disordered" evidence="2">
    <location>
        <begin position="54"/>
        <end position="76"/>
    </location>
</feature>
<evidence type="ECO:0000313" key="3">
    <source>
        <dbReference type="EMBL" id="GII95360.1"/>
    </source>
</evidence>
<dbReference type="InterPro" id="IPR013762">
    <property type="entry name" value="Integrase-like_cat_sf"/>
</dbReference>
<dbReference type="Proteomes" id="UP000606172">
    <property type="component" value="Unassembled WGS sequence"/>
</dbReference>
<dbReference type="AlphaFoldDB" id="A0A919RM44"/>
<accession>A0A919RM44</accession>
<name>A0A919RM44_9ACTN</name>
<sequence>MRVVFTTRNGKPMEPHNFNRRFDFRVEQAGVHRITVHGTRGTCATLLAALDVHPEWPADSPPQPDSRDHGGLTDATEQALRKLGGTLGT</sequence>
<dbReference type="EMBL" id="BOOW01000035">
    <property type="protein sequence ID" value="GII95360.1"/>
    <property type="molecule type" value="Genomic_DNA"/>
</dbReference>
<dbReference type="InterPro" id="IPR011010">
    <property type="entry name" value="DNA_brk_join_enz"/>
</dbReference>
<keyword evidence="4" id="KW-1185">Reference proteome</keyword>
<evidence type="ECO:0000313" key="4">
    <source>
        <dbReference type="Proteomes" id="UP000606172"/>
    </source>
</evidence>
<evidence type="ECO:0000256" key="2">
    <source>
        <dbReference type="SAM" id="MobiDB-lite"/>
    </source>
</evidence>
<dbReference type="Gene3D" id="1.10.443.10">
    <property type="entry name" value="Intergrase catalytic core"/>
    <property type="match status" value="1"/>
</dbReference>
<proteinExistence type="predicted"/>
<dbReference type="GO" id="GO:0003677">
    <property type="term" value="F:DNA binding"/>
    <property type="evidence" value="ECO:0007669"/>
    <property type="project" value="InterPro"/>
</dbReference>
<organism evidence="3 4">
    <name type="scientific">Sinosporangium siamense</name>
    <dbReference type="NCBI Taxonomy" id="1367973"/>
    <lineage>
        <taxon>Bacteria</taxon>
        <taxon>Bacillati</taxon>
        <taxon>Actinomycetota</taxon>
        <taxon>Actinomycetes</taxon>
        <taxon>Streptosporangiales</taxon>
        <taxon>Streptosporangiaceae</taxon>
        <taxon>Sinosporangium</taxon>
    </lineage>
</organism>
<evidence type="ECO:0000256" key="1">
    <source>
        <dbReference type="ARBA" id="ARBA00023172"/>
    </source>
</evidence>
<dbReference type="GO" id="GO:0006310">
    <property type="term" value="P:DNA recombination"/>
    <property type="evidence" value="ECO:0007669"/>
    <property type="project" value="UniProtKB-KW"/>
</dbReference>
<dbReference type="GO" id="GO:0015074">
    <property type="term" value="P:DNA integration"/>
    <property type="evidence" value="ECO:0007669"/>
    <property type="project" value="InterPro"/>
</dbReference>
<comment type="caution">
    <text evidence="3">The sequence shown here is derived from an EMBL/GenBank/DDBJ whole genome shotgun (WGS) entry which is preliminary data.</text>
</comment>
<keyword evidence="1" id="KW-0233">DNA recombination</keyword>